<proteinExistence type="predicted"/>
<dbReference type="EMBL" id="FYDG01000001">
    <property type="protein sequence ID" value="SNB60151.1"/>
    <property type="molecule type" value="Genomic_DNA"/>
</dbReference>
<dbReference type="AlphaFoldDB" id="A0A212QLQ2"/>
<name>A0A212QLQ2_RHOAC</name>
<evidence type="ECO:0000313" key="1">
    <source>
        <dbReference type="EMBL" id="SNB60151.1"/>
    </source>
</evidence>
<keyword evidence="2" id="KW-1185">Reference proteome</keyword>
<evidence type="ECO:0000313" key="2">
    <source>
        <dbReference type="Proteomes" id="UP000198418"/>
    </source>
</evidence>
<evidence type="ECO:0008006" key="3">
    <source>
        <dbReference type="Google" id="ProtNLM"/>
    </source>
</evidence>
<dbReference type="RefSeq" id="WP_088519177.1">
    <property type="nucleotide sequence ID" value="NZ_FYDG01000001.1"/>
</dbReference>
<reference evidence="2" key="1">
    <citation type="submission" date="2017-06" db="EMBL/GenBank/DDBJ databases">
        <authorList>
            <person name="Varghese N."/>
            <person name="Submissions S."/>
        </authorList>
    </citation>
    <scope>NUCLEOTIDE SEQUENCE [LARGE SCALE GENOMIC DNA]</scope>
    <source>
        <strain evidence="2">DSM 137</strain>
    </source>
</reference>
<accession>A0A212QLQ2</accession>
<gene>
    <name evidence="1" type="ORF">SAMN06265338_101741</name>
</gene>
<dbReference type="OrthoDB" id="3078543at2"/>
<protein>
    <recommendedName>
        <fullName evidence="3">Phage major capsid protein</fullName>
    </recommendedName>
</protein>
<dbReference type="Proteomes" id="UP000198418">
    <property type="component" value="Unassembled WGS sequence"/>
</dbReference>
<sequence>MTAIQNALELKDAIRKSQMTPLTDPRFASLEKSTFAEGASATSGLTYYDLEAGAKLLFPVLTPLRNSIPRVSGKGGVQAAWRAITAINSAGLRIGVSGGNRGGVAAMTTKDYVANYKGLGIETSVDFEAQYSGQGFDDLRALAAQTGLEALMIGEEAMILGGNGSLALGTTGAPTLAASTSGGSLASGTLSVICVALTHEGLINASVSAGIQAAITRTNADGTSDTFGGGAAQKSANATVSVSGSTGSVSASVAVKPGAAGYAWFWGVVGSEVLGAVTTINSVVITAAATGIQTASSLPLADWSVNALAFDGLLTQAFAPGSGSLVVTMPNGTAGTGAPLTADGAGGIVEIENVLKTNWDNYRLSPDEVWVSSQEAMNISKKVLSAGSNAAQRFLFDARNDAFAGGVMATTYKNKYSMAGAKSLDIKIHPNMPAGTMLFLTRQLPYPLANVGNVIQMRTRQDYYQIEWPLRSRRYEYGVYADEVLQHYFPPSMSVITNIGNG</sequence>
<organism evidence="1 2">
    <name type="scientific">Rhodoblastus acidophilus</name>
    <name type="common">Rhodopseudomonas acidophila</name>
    <dbReference type="NCBI Taxonomy" id="1074"/>
    <lineage>
        <taxon>Bacteria</taxon>
        <taxon>Pseudomonadati</taxon>
        <taxon>Pseudomonadota</taxon>
        <taxon>Alphaproteobacteria</taxon>
        <taxon>Hyphomicrobiales</taxon>
        <taxon>Rhodoblastaceae</taxon>
        <taxon>Rhodoblastus</taxon>
    </lineage>
</organism>